<sequence length="548" mass="60700">MHRKKYDQKKPVKSPSVTHPGVSLRIPLFDLDPDRFPLPMVFAPFACDLHVAPNDAQLTLHAFHHNAPCVVAAAKAMRIDTTRHGLAARRREARSSGQFQLGVLCCLFFGVLLSSISWVSSRLSAGYRREGTRSSLLVRAVLNPAFQLLDGTLMTTTTTTTTTSTTLTPTTSLTMTKMRITTTTTTSTTTTTHVDESSTNPAYSIDRGQQHQQLLVEQQPLQQQQQQRPQLPLSSPSPSPTMPTLPLRLITQNIRFAANHTERSPGEHPWPIRCPKLCTQLQFLSAGHTSPFLCLQEALHAQLLDIQAHLGPPWAYIGRGRGPHETDEEYSPIFYRADTWTCRRSETRWLSETPDRPSKGWDAALNRIVTMGLFEHRETGVRVVVMSTHFDHKGTEARMRSARLLVRFAGEWSEAEVGDDGGEDDGEDDGEKTGATAGPKPLSPSAVLVAGDFNSQPGEEAYRAMTAPGTGMVDLSELVPEGRRYGNYVTYTSFGEVGEVPLRIDFLFVREGMGVEVETFGVLGNSFDDLVRVSDHRPVVSDLRVRVK</sequence>
<feature type="compositionally biased region" description="Acidic residues" evidence="1">
    <location>
        <begin position="415"/>
        <end position="430"/>
    </location>
</feature>
<dbReference type="EMBL" id="SRPO01000074">
    <property type="protein sequence ID" value="KAG5942932.1"/>
    <property type="molecule type" value="Genomic_DNA"/>
</dbReference>
<dbReference type="PANTHER" id="PTHR12121:SF36">
    <property type="entry name" value="ENDONUCLEASE_EXONUCLEASE_PHOSPHATASE DOMAIN-CONTAINING PROTEIN"/>
    <property type="match status" value="1"/>
</dbReference>
<protein>
    <recommendedName>
        <fullName evidence="3">Endonuclease/exonuclease/phosphatase domain-containing protein</fullName>
    </recommendedName>
</protein>
<dbReference type="PANTHER" id="PTHR12121">
    <property type="entry name" value="CARBON CATABOLITE REPRESSOR PROTEIN 4"/>
    <property type="match status" value="1"/>
</dbReference>
<keyword evidence="2" id="KW-1133">Transmembrane helix</keyword>
<dbReference type="GO" id="GO:0000175">
    <property type="term" value="F:3'-5'-RNA exonuclease activity"/>
    <property type="evidence" value="ECO:0007669"/>
    <property type="project" value="TreeGrafter"/>
</dbReference>
<dbReference type="InterPro" id="IPR036691">
    <property type="entry name" value="Endo/exonu/phosph_ase_sf"/>
</dbReference>
<dbReference type="Gene3D" id="3.60.10.10">
    <property type="entry name" value="Endonuclease/exonuclease/phosphatase"/>
    <property type="match status" value="1"/>
</dbReference>
<feature type="domain" description="Endonuclease/exonuclease/phosphatase" evidence="3">
    <location>
        <begin position="417"/>
        <end position="536"/>
    </location>
</feature>
<reference evidence="4 5" key="1">
    <citation type="journal article" date="2020" name="bioRxiv">
        <title>Whole genome comparisons of ergot fungi reveals the divergence and evolution of species within the genus Claviceps are the result of varying mechanisms driving genome evolution and host range expansion.</title>
        <authorList>
            <person name="Wyka S.A."/>
            <person name="Mondo S.J."/>
            <person name="Liu M."/>
            <person name="Dettman J."/>
            <person name="Nalam V."/>
            <person name="Broders K.D."/>
        </authorList>
    </citation>
    <scope>NUCLEOTIDE SEQUENCE [LARGE SCALE GENOMIC DNA]</scope>
    <source>
        <strain evidence="4 5">CCC 1485</strain>
    </source>
</reference>
<evidence type="ECO:0000313" key="5">
    <source>
        <dbReference type="Proteomes" id="UP000706124"/>
    </source>
</evidence>
<dbReference type="SUPFAM" id="SSF56219">
    <property type="entry name" value="DNase I-like"/>
    <property type="match status" value="1"/>
</dbReference>
<feature type="region of interest" description="Disordered" evidence="1">
    <location>
        <begin position="415"/>
        <end position="450"/>
    </location>
</feature>
<feature type="compositionally biased region" description="Low complexity" evidence="1">
    <location>
        <begin position="182"/>
        <end position="192"/>
    </location>
</feature>
<accession>A0A9P7SHT7</accession>
<dbReference type="InterPro" id="IPR050410">
    <property type="entry name" value="CCR4/nocturin_mRNA_transcr"/>
</dbReference>
<evidence type="ECO:0000259" key="3">
    <source>
        <dbReference type="Pfam" id="PF03372"/>
    </source>
</evidence>
<evidence type="ECO:0000313" key="4">
    <source>
        <dbReference type="EMBL" id="KAG5942932.1"/>
    </source>
</evidence>
<feature type="transmembrane region" description="Helical" evidence="2">
    <location>
        <begin position="99"/>
        <end position="119"/>
    </location>
</feature>
<dbReference type="OrthoDB" id="276515at2759"/>
<organism evidence="4 5">
    <name type="scientific">Claviceps pazoutovae</name>
    <dbReference type="NCBI Taxonomy" id="1649127"/>
    <lineage>
        <taxon>Eukaryota</taxon>
        <taxon>Fungi</taxon>
        <taxon>Dikarya</taxon>
        <taxon>Ascomycota</taxon>
        <taxon>Pezizomycotina</taxon>
        <taxon>Sordariomycetes</taxon>
        <taxon>Hypocreomycetidae</taxon>
        <taxon>Hypocreales</taxon>
        <taxon>Clavicipitaceae</taxon>
        <taxon>Claviceps</taxon>
    </lineage>
</organism>
<feature type="region of interest" description="Disordered" evidence="1">
    <location>
        <begin position="182"/>
        <end position="204"/>
    </location>
</feature>
<keyword evidence="5" id="KW-1185">Reference proteome</keyword>
<keyword evidence="2" id="KW-0472">Membrane</keyword>
<name>A0A9P7SHT7_9HYPO</name>
<gene>
    <name evidence="4" type="ORF">E4U60_007036</name>
</gene>
<feature type="compositionally biased region" description="Low complexity" evidence="1">
    <location>
        <begin position="218"/>
        <end position="234"/>
    </location>
</feature>
<dbReference type="Proteomes" id="UP000706124">
    <property type="component" value="Unassembled WGS sequence"/>
</dbReference>
<evidence type="ECO:0000256" key="2">
    <source>
        <dbReference type="SAM" id="Phobius"/>
    </source>
</evidence>
<dbReference type="InterPro" id="IPR005135">
    <property type="entry name" value="Endo/exonuclease/phosphatase"/>
</dbReference>
<dbReference type="CDD" id="cd09083">
    <property type="entry name" value="EEP-1"/>
    <property type="match status" value="1"/>
</dbReference>
<feature type="region of interest" description="Disordered" evidence="1">
    <location>
        <begin position="218"/>
        <end position="243"/>
    </location>
</feature>
<evidence type="ECO:0000256" key="1">
    <source>
        <dbReference type="SAM" id="MobiDB-lite"/>
    </source>
</evidence>
<dbReference type="AlphaFoldDB" id="A0A9P7SHT7"/>
<keyword evidence="2" id="KW-0812">Transmembrane</keyword>
<dbReference type="Pfam" id="PF03372">
    <property type="entry name" value="Exo_endo_phos"/>
    <property type="match status" value="1"/>
</dbReference>
<proteinExistence type="predicted"/>
<comment type="caution">
    <text evidence="4">The sequence shown here is derived from an EMBL/GenBank/DDBJ whole genome shotgun (WGS) entry which is preliminary data.</text>
</comment>